<keyword evidence="2" id="KW-1185">Reference proteome</keyword>
<accession>A0A1J6KZU2</accession>
<organism evidence="1 2">
    <name type="scientific">Nicotiana attenuata</name>
    <name type="common">Coyote tobacco</name>
    <dbReference type="NCBI Taxonomy" id="49451"/>
    <lineage>
        <taxon>Eukaryota</taxon>
        <taxon>Viridiplantae</taxon>
        <taxon>Streptophyta</taxon>
        <taxon>Embryophyta</taxon>
        <taxon>Tracheophyta</taxon>
        <taxon>Spermatophyta</taxon>
        <taxon>Magnoliopsida</taxon>
        <taxon>eudicotyledons</taxon>
        <taxon>Gunneridae</taxon>
        <taxon>Pentapetalae</taxon>
        <taxon>asterids</taxon>
        <taxon>lamiids</taxon>
        <taxon>Solanales</taxon>
        <taxon>Solanaceae</taxon>
        <taxon>Nicotianoideae</taxon>
        <taxon>Nicotianeae</taxon>
        <taxon>Nicotiana</taxon>
    </lineage>
</organism>
<name>A0A1J6KZU2_NICAT</name>
<dbReference type="EMBL" id="MJEQ01002141">
    <property type="protein sequence ID" value="OIT28187.1"/>
    <property type="molecule type" value="Genomic_DNA"/>
</dbReference>
<dbReference type="Proteomes" id="UP000187609">
    <property type="component" value="Unassembled WGS sequence"/>
</dbReference>
<proteinExistence type="predicted"/>
<comment type="caution">
    <text evidence="1">The sequence shown here is derived from an EMBL/GenBank/DDBJ whole genome shotgun (WGS) entry which is preliminary data.</text>
</comment>
<gene>
    <name evidence="1" type="ORF">A4A49_28998</name>
</gene>
<evidence type="ECO:0000313" key="1">
    <source>
        <dbReference type="EMBL" id="OIT28187.1"/>
    </source>
</evidence>
<sequence length="72" mass="7914">MNSVAMAAALLLRQFTETPSYLQILNKAARYMVYRNIFNICKPNNEGMQLDKGVGHQLAAISEAIGGSLAER</sequence>
<evidence type="ECO:0000313" key="2">
    <source>
        <dbReference type="Proteomes" id="UP000187609"/>
    </source>
</evidence>
<dbReference type="Gramene" id="OIT28187">
    <property type="protein sequence ID" value="OIT28187"/>
    <property type="gene ID" value="A4A49_28998"/>
</dbReference>
<dbReference type="AlphaFoldDB" id="A0A1J6KZU2"/>
<protein>
    <submittedName>
        <fullName evidence="1">Uncharacterized protein</fullName>
    </submittedName>
</protein>
<reference evidence="1" key="1">
    <citation type="submission" date="2016-11" db="EMBL/GenBank/DDBJ databases">
        <title>The genome of Nicotiana attenuata.</title>
        <authorList>
            <person name="Xu S."/>
            <person name="Brockmoeller T."/>
            <person name="Gaquerel E."/>
            <person name="Navarro A."/>
            <person name="Kuhl H."/>
            <person name="Gase K."/>
            <person name="Ling Z."/>
            <person name="Zhou W."/>
            <person name="Kreitzer C."/>
            <person name="Stanke M."/>
            <person name="Tang H."/>
            <person name="Lyons E."/>
            <person name="Pandey P."/>
            <person name="Pandey S.P."/>
            <person name="Timmermann B."/>
            <person name="Baldwin I.T."/>
        </authorList>
    </citation>
    <scope>NUCLEOTIDE SEQUENCE [LARGE SCALE GENOMIC DNA]</scope>
    <source>
        <strain evidence="1">UT</strain>
    </source>
</reference>